<dbReference type="Proteomes" id="UP001431429">
    <property type="component" value="Unassembled WGS sequence"/>
</dbReference>
<dbReference type="EMBL" id="JAMQAW010000036">
    <property type="protein sequence ID" value="MCM2392158.1"/>
    <property type="molecule type" value="Genomic_DNA"/>
</dbReference>
<organism evidence="2 3">
    <name type="scientific">Streptomyces albipurpureus</name>
    <dbReference type="NCBI Taxonomy" id="2897419"/>
    <lineage>
        <taxon>Bacteria</taxon>
        <taxon>Bacillati</taxon>
        <taxon>Actinomycetota</taxon>
        <taxon>Actinomycetes</taxon>
        <taxon>Kitasatosporales</taxon>
        <taxon>Streptomycetaceae</taxon>
        <taxon>Streptomyces</taxon>
    </lineage>
</organism>
<evidence type="ECO:0000313" key="3">
    <source>
        <dbReference type="Proteomes" id="UP001431429"/>
    </source>
</evidence>
<feature type="transmembrane region" description="Helical" evidence="1">
    <location>
        <begin position="101"/>
        <end position="121"/>
    </location>
</feature>
<keyword evidence="1" id="KW-1133">Transmembrane helix</keyword>
<sequence>MRGTHRMWVAALGLLFAAVPLIAWWRLARTPLMRSVVGSALLAGAGLLVAVQHGWVGAPRADSHLVHAVGATLVITCGAAWERHQEGPGPEPWTHRRNGAIGLLGTLLAITFCGSLLYTLMMSEASLPSARAVPALPSGLKVVSHSSSCGSGNCYRLLEIGSTTGLSRDEIISRLDRPQETCRPNGWLLDRRDLCIGVDDSDGRVRLYVTLSGLLD</sequence>
<feature type="transmembrane region" description="Helical" evidence="1">
    <location>
        <begin position="7"/>
        <end position="26"/>
    </location>
</feature>
<dbReference type="RefSeq" id="WP_250922468.1">
    <property type="nucleotide sequence ID" value="NZ_JAMQAW010000036.1"/>
</dbReference>
<evidence type="ECO:0000256" key="1">
    <source>
        <dbReference type="SAM" id="Phobius"/>
    </source>
</evidence>
<evidence type="ECO:0000313" key="2">
    <source>
        <dbReference type="EMBL" id="MCM2392158.1"/>
    </source>
</evidence>
<protein>
    <submittedName>
        <fullName evidence="2">COX15/CtaA family protein</fullName>
    </submittedName>
</protein>
<comment type="caution">
    <text evidence="2">The sequence shown here is derived from an EMBL/GenBank/DDBJ whole genome shotgun (WGS) entry which is preliminary data.</text>
</comment>
<feature type="transmembrane region" description="Helical" evidence="1">
    <location>
        <begin position="32"/>
        <end position="51"/>
    </location>
</feature>
<keyword evidence="3" id="KW-1185">Reference proteome</keyword>
<proteinExistence type="predicted"/>
<accession>A0ABT0UU84</accession>
<keyword evidence="1" id="KW-0472">Membrane</keyword>
<reference evidence="2" key="1">
    <citation type="submission" date="2022-06" db="EMBL/GenBank/DDBJ databases">
        <title>Genome public.</title>
        <authorList>
            <person name="Sun Q."/>
        </authorList>
    </citation>
    <scope>NUCLEOTIDE SEQUENCE</scope>
    <source>
        <strain evidence="2">CWNU-1</strain>
    </source>
</reference>
<gene>
    <name evidence="2" type="ORF">NBG84_28385</name>
</gene>
<feature type="transmembrane region" description="Helical" evidence="1">
    <location>
        <begin position="63"/>
        <end position="81"/>
    </location>
</feature>
<keyword evidence="1" id="KW-0812">Transmembrane</keyword>
<name>A0ABT0UU84_9ACTN</name>